<protein>
    <recommendedName>
        <fullName evidence="5">Site-specific integrase</fullName>
    </recommendedName>
</protein>
<accession>A0A4Z0B5P3</accession>
<dbReference type="InterPro" id="IPR011010">
    <property type="entry name" value="DNA_brk_join_enz"/>
</dbReference>
<dbReference type="SUPFAM" id="SSF56349">
    <property type="entry name" value="DNA breaking-rejoining enzymes"/>
    <property type="match status" value="1"/>
</dbReference>
<feature type="coiled-coil region" evidence="2">
    <location>
        <begin position="385"/>
        <end position="422"/>
    </location>
</feature>
<name>A0A4Z0B5P3_9PSED</name>
<reference evidence="3 4" key="1">
    <citation type="journal article" date="2019" name="Syst. Appl. Microbiol.">
        <title>New species of pathogenic Pseudomonas isolated from citrus in Tunisia: Proposal of Pseudomonas kairouanensis sp. nov. and Pseudomonas nabeulensis sp. nov.</title>
        <authorList>
            <person name="Oueslati M."/>
            <person name="Mulet M."/>
            <person name="Gomila M."/>
            <person name="Berge O."/>
            <person name="Hajlaoui M.R."/>
            <person name="Lalucat J."/>
            <person name="Sadfi-Zouaoui N."/>
            <person name="Garcia-Valdes E."/>
        </authorList>
    </citation>
    <scope>NUCLEOTIDE SEQUENCE [LARGE SCALE GENOMIC DNA]</scope>
    <source>
        <strain evidence="3 4">E10B</strain>
    </source>
</reference>
<dbReference type="AlphaFoldDB" id="A0A4Z0B5P3"/>
<organism evidence="3 4">
    <name type="scientific">Pseudomonas nabeulensis</name>
    <dbReference type="NCBI Taxonomy" id="2293833"/>
    <lineage>
        <taxon>Bacteria</taxon>
        <taxon>Pseudomonadati</taxon>
        <taxon>Pseudomonadota</taxon>
        <taxon>Gammaproteobacteria</taxon>
        <taxon>Pseudomonadales</taxon>
        <taxon>Pseudomonadaceae</taxon>
        <taxon>Pseudomonas</taxon>
    </lineage>
</organism>
<dbReference type="GO" id="GO:0006310">
    <property type="term" value="P:DNA recombination"/>
    <property type="evidence" value="ECO:0007669"/>
    <property type="project" value="UniProtKB-KW"/>
</dbReference>
<proteinExistence type="predicted"/>
<dbReference type="InterPro" id="IPR013762">
    <property type="entry name" value="Integrase-like_cat_sf"/>
</dbReference>
<keyword evidence="4" id="KW-1185">Reference proteome</keyword>
<comment type="caution">
    <text evidence="3">The sequence shown here is derived from an EMBL/GenBank/DDBJ whole genome shotgun (WGS) entry which is preliminary data.</text>
</comment>
<keyword evidence="1" id="KW-0233">DNA recombination</keyword>
<evidence type="ECO:0008006" key="5">
    <source>
        <dbReference type="Google" id="ProtNLM"/>
    </source>
</evidence>
<dbReference type="RefSeq" id="WP_135308541.1">
    <property type="nucleotide sequence ID" value="NZ_QUZT01000019.1"/>
</dbReference>
<dbReference type="Gene3D" id="1.10.443.10">
    <property type="entry name" value="Intergrase catalytic core"/>
    <property type="match status" value="1"/>
</dbReference>
<sequence>MSLKIRWQHTPKISIAIPYDTEKKIIVNELMDYAIYLQREEILSHQYIKNEIFHLSLFYIHLRKRRLKFTQADTQTLRDFRDNDLSRLQQHSKATPKSLKAVVNNRLRRIYHFYSWLQLHLGLMNIIGLKNSQIYSSLPNHLGKSTYRLRDKNLFPLLYPRIGALSKHTTKYEPSEKNLRNLELAFLKHSNIYIAHRNALMLEIANATGFRRASINSLLCSQFNDDKINVTDEDFFVVSPPEQKYSNTLSYKIPLLLAFRINAFIKTFRKNFLQDKNIKDAITSDRIFLSARTGAPLNNQSISEIFAAAIKLINVPSTRVGIHAFRRKFTNDEIAKQSTIRAELKLDTSDASIKSAVSLSLGQSSPESINSYVSRRQTLEVHRRQNQKNREFEQVVLENQRLEKENENLRTKLKSLASFEDQKN</sequence>
<dbReference type="EMBL" id="QUZT01000019">
    <property type="protein sequence ID" value="TFY93749.1"/>
    <property type="molecule type" value="Genomic_DNA"/>
</dbReference>
<dbReference type="GO" id="GO:0015074">
    <property type="term" value="P:DNA integration"/>
    <property type="evidence" value="ECO:0007669"/>
    <property type="project" value="InterPro"/>
</dbReference>
<dbReference type="GO" id="GO:0003677">
    <property type="term" value="F:DNA binding"/>
    <property type="evidence" value="ECO:0007669"/>
    <property type="project" value="InterPro"/>
</dbReference>
<dbReference type="OrthoDB" id="6056902at2"/>
<keyword evidence="2" id="KW-0175">Coiled coil</keyword>
<evidence type="ECO:0000313" key="4">
    <source>
        <dbReference type="Proteomes" id="UP000297734"/>
    </source>
</evidence>
<evidence type="ECO:0000313" key="3">
    <source>
        <dbReference type="EMBL" id="TFY93749.1"/>
    </source>
</evidence>
<evidence type="ECO:0000256" key="2">
    <source>
        <dbReference type="SAM" id="Coils"/>
    </source>
</evidence>
<evidence type="ECO:0000256" key="1">
    <source>
        <dbReference type="ARBA" id="ARBA00023172"/>
    </source>
</evidence>
<gene>
    <name evidence="3" type="ORF">DYL61_12450</name>
</gene>
<dbReference type="Proteomes" id="UP000297734">
    <property type="component" value="Unassembled WGS sequence"/>
</dbReference>